<evidence type="ECO:0000256" key="8">
    <source>
        <dbReference type="SAM" id="Phobius"/>
    </source>
</evidence>
<dbReference type="SUPFAM" id="SSF158791">
    <property type="entry name" value="MgtE N-terminal domain-like"/>
    <property type="match status" value="1"/>
</dbReference>
<evidence type="ECO:0000256" key="3">
    <source>
        <dbReference type="ARBA" id="ARBA00022448"/>
    </source>
</evidence>
<feature type="transmembrane region" description="Helical" evidence="8">
    <location>
        <begin position="283"/>
        <end position="303"/>
    </location>
</feature>
<comment type="similarity">
    <text evidence="2">Belongs to the SLC41A transporter family.</text>
</comment>
<evidence type="ECO:0000313" key="10">
    <source>
        <dbReference type="EMBL" id="MDT0581514.1"/>
    </source>
</evidence>
<dbReference type="GO" id="GO:0008324">
    <property type="term" value="F:monoatomic cation transmembrane transporter activity"/>
    <property type="evidence" value="ECO:0007669"/>
    <property type="project" value="InterPro"/>
</dbReference>
<sequence length="446" mass="48302">MSEHLSGLINDALHLSKDEETSSELKVKLSQTDTNDTALLLESVPIDERVLLWEALANHKKVDVLVAMRDDARIALIEATELEEWEALFIDVEAEVVLELVDSLPKEVLSIAYSAMDRLQKLYFSSAIEYAAQEVGHWINHNFLVLPLNAKVRDGVRLLRRDLPAHTDAIYLINRAGGFSYAVPITKIFSSPEHIHLVDIALEDYPTIHANEACHVAAKQVLLSNYSALPVVSADNKLLGRIDSKTASELAFEYYERQLMAGAGMDEDEDLFSPVRKSAKGRAVWLGINLLTAFLASAFIGVFEATLQQVVALAVLMPIVASMGGIAGSQTLTLIIRGLALKQVTSGNAMALLIKELKVGGLNGIIWALVIGVIAALWFNMPLIGVVIACAILLNIIAAALAGVCIPIILDKLNIDPALSGSVILTTVTDIVGFVAFLGLGTWLLL</sequence>
<feature type="transmembrane region" description="Helical" evidence="8">
    <location>
        <begin position="309"/>
        <end position="336"/>
    </location>
</feature>
<dbReference type="GO" id="GO:0016020">
    <property type="term" value="C:membrane"/>
    <property type="evidence" value="ECO:0007669"/>
    <property type="project" value="UniProtKB-SubCell"/>
</dbReference>
<dbReference type="AlphaFoldDB" id="A0AAW8QXM4"/>
<dbReference type="Gene3D" id="3.10.580.10">
    <property type="entry name" value="CBS-domain"/>
    <property type="match status" value="1"/>
</dbReference>
<evidence type="ECO:0000256" key="7">
    <source>
        <dbReference type="ARBA" id="ARBA00023136"/>
    </source>
</evidence>
<dbReference type="Proteomes" id="UP001249020">
    <property type="component" value="Unassembled WGS sequence"/>
</dbReference>
<dbReference type="InterPro" id="IPR006667">
    <property type="entry name" value="SLC41_membr_dom"/>
</dbReference>
<gene>
    <name evidence="10" type="ORF">RM544_03115</name>
</gene>
<dbReference type="PANTHER" id="PTHR41394">
    <property type="entry name" value="MAGNESIUM TRANSPORTER MGTE"/>
    <property type="match status" value="1"/>
</dbReference>
<dbReference type="SMART" id="SM00924">
    <property type="entry name" value="MgtE_N"/>
    <property type="match status" value="1"/>
</dbReference>
<feature type="domain" description="Magnesium transporter MgtE intracellular" evidence="9">
    <location>
        <begin position="32"/>
        <end position="135"/>
    </location>
</feature>
<evidence type="ECO:0000313" key="11">
    <source>
        <dbReference type="Proteomes" id="UP001249020"/>
    </source>
</evidence>
<accession>A0AAW8QXM4</accession>
<evidence type="ECO:0000256" key="2">
    <source>
        <dbReference type="ARBA" id="ARBA00009749"/>
    </source>
</evidence>
<dbReference type="InterPro" id="IPR036739">
    <property type="entry name" value="SLC41_membr_dom_sf"/>
</dbReference>
<comment type="caution">
    <text evidence="10">The sequence shown here is derived from an EMBL/GenBank/DDBJ whole genome shotgun (WGS) entry which is preliminary data.</text>
</comment>
<dbReference type="EMBL" id="JAVRIE010000001">
    <property type="protein sequence ID" value="MDT0581514.1"/>
    <property type="molecule type" value="Genomic_DNA"/>
</dbReference>
<evidence type="ECO:0000256" key="6">
    <source>
        <dbReference type="ARBA" id="ARBA00022989"/>
    </source>
</evidence>
<keyword evidence="6 8" id="KW-1133">Transmembrane helix</keyword>
<keyword evidence="5" id="KW-0460">Magnesium</keyword>
<dbReference type="Pfam" id="PF03448">
    <property type="entry name" value="MgtE_N"/>
    <property type="match status" value="1"/>
</dbReference>
<proteinExistence type="inferred from homology"/>
<protein>
    <submittedName>
        <fullName evidence="10">Magnesium transporter</fullName>
    </submittedName>
</protein>
<evidence type="ECO:0000256" key="1">
    <source>
        <dbReference type="ARBA" id="ARBA00004141"/>
    </source>
</evidence>
<keyword evidence="3" id="KW-0813">Transport</keyword>
<keyword evidence="11" id="KW-1185">Reference proteome</keyword>
<feature type="transmembrane region" description="Helical" evidence="8">
    <location>
        <begin position="422"/>
        <end position="445"/>
    </location>
</feature>
<dbReference type="PANTHER" id="PTHR41394:SF5">
    <property type="entry name" value="SLC41A_MGTE INTEGRAL MEMBRANE DOMAIN-CONTAINING PROTEIN"/>
    <property type="match status" value="1"/>
</dbReference>
<evidence type="ECO:0000256" key="5">
    <source>
        <dbReference type="ARBA" id="ARBA00022842"/>
    </source>
</evidence>
<dbReference type="SUPFAM" id="SSF54631">
    <property type="entry name" value="CBS-domain pair"/>
    <property type="match status" value="1"/>
</dbReference>
<evidence type="ECO:0000256" key="4">
    <source>
        <dbReference type="ARBA" id="ARBA00022692"/>
    </source>
</evidence>
<comment type="subcellular location">
    <subcellularLocation>
        <location evidence="1">Membrane</location>
        <topology evidence="1">Multi-pass membrane protein</topology>
    </subcellularLocation>
</comment>
<name>A0AAW8QXM4_9ALTE</name>
<dbReference type="Pfam" id="PF01769">
    <property type="entry name" value="MgtE"/>
    <property type="match status" value="1"/>
</dbReference>
<evidence type="ECO:0000259" key="9">
    <source>
        <dbReference type="SMART" id="SM00924"/>
    </source>
</evidence>
<feature type="transmembrane region" description="Helical" evidence="8">
    <location>
        <begin position="384"/>
        <end position="410"/>
    </location>
</feature>
<dbReference type="SUPFAM" id="SSF161093">
    <property type="entry name" value="MgtE membrane domain-like"/>
    <property type="match status" value="1"/>
</dbReference>
<dbReference type="InterPro" id="IPR006668">
    <property type="entry name" value="Mg_transptr_MgtE_intracell_dom"/>
</dbReference>
<dbReference type="RefSeq" id="WP_311360307.1">
    <property type="nucleotide sequence ID" value="NZ_JAVRIE010000001.1"/>
</dbReference>
<feature type="transmembrane region" description="Helical" evidence="8">
    <location>
        <begin position="357"/>
        <end position="378"/>
    </location>
</feature>
<keyword evidence="7 8" id="KW-0472">Membrane</keyword>
<reference evidence="10 11" key="1">
    <citation type="submission" date="2023-09" db="EMBL/GenBank/DDBJ databases">
        <authorList>
            <person name="Rey-Velasco X."/>
        </authorList>
    </citation>
    <scope>NUCLEOTIDE SEQUENCE [LARGE SCALE GENOMIC DNA]</scope>
    <source>
        <strain evidence="10 11">W409</strain>
    </source>
</reference>
<keyword evidence="4 8" id="KW-0812">Transmembrane</keyword>
<dbReference type="Gene3D" id="1.10.357.20">
    <property type="entry name" value="SLC41 divalent cation transporters, integral membrane domain"/>
    <property type="match status" value="1"/>
</dbReference>
<dbReference type="InterPro" id="IPR046342">
    <property type="entry name" value="CBS_dom_sf"/>
</dbReference>
<organism evidence="10 11">
    <name type="scientific">Brumicola blandensis</name>
    <dbReference type="NCBI Taxonomy" id="3075611"/>
    <lineage>
        <taxon>Bacteria</taxon>
        <taxon>Pseudomonadati</taxon>
        <taxon>Pseudomonadota</taxon>
        <taxon>Gammaproteobacteria</taxon>
        <taxon>Alteromonadales</taxon>
        <taxon>Alteromonadaceae</taxon>
        <taxon>Brumicola</taxon>
    </lineage>
</organism>